<proteinExistence type="predicted"/>
<keyword evidence="1" id="KW-0472">Membrane</keyword>
<dbReference type="EMBL" id="PTIX01000028">
    <property type="protein sequence ID" value="PPK63436.1"/>
    <property type="molecule type" value="Genomic_DNA"/>
</dbReference>
<dbReference type="Proteomes" id="UP000239203">
    <property type="component" value="Unassembled WGS sequence"/>
</dbReference>
<name>A0A2S6GEC8_9PSEU</name>
<evidence type="ECO:0000313" key="2">
    <source>
        <dbReference type="EMBL" id="PPK63436.1"/>
    </source>
</evidence>
<keyword evidence="1" id="KW-0812">Transmembrane</keyword>
<protein>
    <submittedName>
        <fullName evidence="2">Uncharacterized protein</fullName>
    </submittedName>
</protein>
<dbReference type="OrthoDB" id="5189203at2"/>
<dbReference type="RefSeq" id="WP_104482745.1">
    <property type="nucleotide sequence ID" value="NZ_CP154825.1"/>
</dbReference>
<sequence>MRSPTTRLLVAAAASVVVALAFALLGLLGHWSAGGSPGTVVEAEVVTGAACTGGGPERVRLPTGGVSELDACGHQAGERVRVAVGDVVRLGDATAGATVDLRPVGVVLLIFAGVGGGWLAGFCFPPVRRRPT</sequence>
<keyword evidence="1" id="KW-1133">Transmembrane helix</keyword>
<feature type="transmembrane region" description="Helical" evidence="1">
    <location>
        <begin position="104"/>
        <end position="124"/>
    </location>
</feature>
<organism evidence="2 3">
    <name type="scientific">Actinokineospora auranticolor</name>
    <dbReference type="NCBI Taxonomy" id="155976"/>
    <lineage>
        <taxon>Bacteria</taxon>
        <taxon>Bacillati</taxon>
        <taxon>Actinomycetota</taxon>
        <taxon>Actinomycetes</taxon>
        <taxon>Pseudonocardiales</taxon>
        <taxon>Pseudonocardiaceae</taxon>
        <taxon>Actinokineospora</taxon>
    </lineage>
</organism>
<reference evidence="2 3" key="1">
    <citation type="submission" date="2018-02" db="EMBL/GenBank/DDBJ databases">
        <title>Genomic Encyclopedia of Archaeal and Bacterial Type Strains, Phase II (KMG-II): from individual species to whole genera.</title>
        <authorList>
            <person name="Goeker M."/>
        </authorList>
    </citation>
    <scope>NUCLEOTIDE SEQUENCE [LARGE SCALE GENOMIC DNA]</scope>
    <source>
        <strain evidence="2 3">YU 961-1</strain>
    </source>
</reference>
<accession>A0A2S6GEC8</accession>
<comment type="caution">
    <text evidence="2">The sequence shown here is derived from an EMBL/GenBank/DDBJ whole genome shotgun (WGS) entry which is preliminary data.</text>
</comment>
<keyword evidence="3" id="KW-1185">Reference proteome</keyword>
<gene>
    <name evidence="2" type="ORF">CLV40_12849</name>
</gene>
<evidence type="ECO:0000256" key="1">
    <source>
        <dbReference type="SAM" id="Phobius"/>
    </source>
</evidence>
<evidence type="ECO:0000313" key="3">
    <source>
        <dbReference type="Proteomes" id="UP000239203"/>
    </source>
</evidence>
<dbReference type="AlphaFoldDB" id="A0A2S6GEC8"/>